<keyword evidence="1" id="KW-1133">Transmembrane helix</keyword>
<organism evidence="2 3">
    <name type="scientific">Streptomyces violaceus</name>
    <name type="common">Streptomyces venezuelae</name>
    <dbReference type="NCBI Taxonomy" id="1936"/>
    <lineage>
        <taxon>Bacteria</taxon>
        <taxon>Bacillati</taxon>
        <taxon>Actinomycetota</taxon>
        <taxon>Actinomycetes</taxon>
        <taxon>Kitasatosporales</taxon>
        <taxon>Streptomycetaceae</taxon>
        <taxon>Streptomyces</taxon>
    </lineage>
</organism>
<keyword evidence="3" id="KW-1185">Reference proteome</keyword>
<proteinExistence type="predicted"/>
<keyword evidence="1" id="KW-0812">Transmembrane</keyword>
<reference evidence="2 3" key="1">
    <citation type="submission" date="2023-09" db="EMBL/GenBank/DDBJ databases">
        <title>The genome sequence of Streptomyces anthocyanicus.</title>
        <authorList>
            <person name="Mo P."/>
        </authorList>
    </citation>
    <scope>NUCLEOTIDE SEQUENCE [LARGE SCALE GENOMIC DNA]</scope>
    <source>
        <strain evidence="2 3">JCM 4387</strain>
    </source>
</reference>
<evidence type="ECO:0000256" key="1">
    <source>
        <dbReference type="SAM" id="Phobius"/>
    </source>
</evidence>
<gene>
    <name evidence="2" type="ORF">RI060_13080</name>
</gene>
<accession>A0ABY9U5T9</accession>
<evidence type="ECO:0000313" key="2">
    <source>
        <dbReference type="EMBL" id="WND18213.1"/>
    </source>
</evidence>
<feature type="transmembrane region" description="Helical" evidence="1">
    <location>
        <begin position="12"/>
        <end position="33"/>
    </location>
</feature>
<keyword evidence="1" id="KW-0472">Membrane</keyword>
<name>A0ABY9U5T9_STRVL</name>
<dbReference type="Proteomes" id="UP001249394">
    <property type="component" value="Chromosome"/>
</dbReference>
<feature type="transmembrane region" description="Helical" evidence="1">
    <location>
        <begin position="39"/>
        <end position="60"/>
    </location>
</feature>
<dbReference type="EMBL" id="CP134213">
    <property type="protein sequence ID" value="WND18213.1"/>
    <property type="molecule type" value="Genomic_DNA"/>
</dbReference>
<evidence type="ECO:0000313" key="3">
    <source>
        <dbReference type="Proteomes" id="UP001249394"/>
    </source>
</evidence>
<protein>
    <submittedName>
        <fullName evidence="2">Uncharacterized protein</fullName>
    </submittedName>
</protein>
<sequence>MPTGPQAPNNALIVLIAAVMLLITGMGLAYVTYEHPALAQPITVATGGIGLLCTVFGLALTRK</sequence>